<reference evidence="3 4" key="1">
    <citation type="journal article" date="2016" name="Nat. Commun.">
        <title>Thousands of microbial genomes shed light on interconnected biogeochemical processes in an aquifer system.</title>
        <authorList>
            <person name="Anantharaman K."/>
            <person name="Brown C.T."/>
            <person name="Hug L.A."/>
            <person name="Sharon I."/>
            <person name="Castelle C.J."/>
            <person name="Probst A.J."/>
            <person name="Thomas B.C."/>
            <person name="Singh A."/>
            <person name="Wilkins M.J."/>
            <person name="Karaoz U."/>
            <person name="Brodie E.L."/>
            <person name="Williams K.H."/>
            <person name="Hubbard S.S."/>
            <person name="Banfield J.F."/>
        </authorList>
    </citation>
    <scope>NUCLEOTIDE SEQUENCE [LARGE SCALE GENOMIC DNA]</scope>
</reference>
<evidence type="ECO:0000256" key="2">
    <source>
        <dbReference type="SAM" id="Phobius"/>
    </source>
</evidence>
<gene>
    <name evidence="3" type="ORF">A3C93_01525</name>
</gene>
<accession>A0A1G2DBK5</accession>
<evidence type="ECO:0000313" key="3">
    <source>
        <dbReference type="EMBL" id="OGZ11009.1"/>
    </source>
</evidence>
<keyword evidence="2" id="KW-1133">Transmembrane helix</keyword>
<dbReference type="AlphaFoldDB" id="A0A1G2DBK5"/>
<proteinExistence type="predicted"/>
<organism evidence="3 4">
    <name type="scientific">Candidatus Lloydbacteria bacterium RIFCSPHIGHO2_02_FULL_54_17</name>
    <dbReference type="NCBI Taxonomy" id="1798664"/>
    <lineage>
        <taxon>Bacteria</taxon>
        <taxon>Candidatus Lloydiibacteriota</taxon>
    </lineage>
</organism>
<dbReference type="STRING" id="1798664.A3C93_01525"/>
<feature type="compositionally biased region" description="Polar residues" evidence="1">
    <location>
        <begin position="593"/>
        <end position="611"/>
    </location>
</feature>
<feature type="transmembrane region" description="Helical" evidence="2">
    <location>
        <begin position="36"/>
        <end position="57"/>
    </location>
</feature>
<evidence type="ECO:0000256" key="1">
    <source>
        <dbReference type="SAM" id="MobiDB-lite"/>
    </source>
</evidence>
<keyword evidence="2" id="KW-0812">Transmembrane</keyword>
<comment type="caution">
    <text evidence="3">The sequence shown here is derived from an EMBL/GenBank/DDBJ whole genome shotgun (WGS) entry which is preliminary data.</text>
</comment>
<feature type="region of interest" description="Disordered" evidence="1">
    <location>
        <begin position="592"/>
        <end position="611"/>
    </location>
</feature>
<dbReference type="Proteomes" id="UP000178636">
    <property type="component" value="Unassembled WGS sequence"/>
</dbReference>
<evidence type="ECO:0008006" key="5">
    <source>
        <dbReference type="Google" id="ProtNLM"/>
    </source>
</evidence>
<sequence length="611" mass="65890">MTPSEVHIAGNWAEEKIEQKVADDVPKKGRIGALKWIVIVAVLTLLSSGGYLLYQYFDPFARPSEKNIKIALDLPVGATPGIPTEIVVHVTNNNRVPLEYAALAVVFPSGTRSSESVDKDLVDEKKILGTVKAGEVIDYRTTAIFLGEENMEKEISANLEFRFAGINSVFTKKEGRSIRMLSAPINLTVNVLKEINAGQSLELAISALSNTVIPLRDVFIKIEYPVGFSYSSAEPKPDFGANIWRVGTLAPSGKFTAKISGVLSGEDAQEKVFHTSVGVGSDQTARDINTLYSKVVSAVKLTRSFIGIKLSLNGKPAGDVPVSFGKAVSGAIAWRNNLDSKVERAQIEVKLRGVALNRTTIKAENGGFYRSSDDTIIWESRGNTALAVLEAGESGAVGFSFQPLPPVTGNQLLVNPTITAEVTVRGDRLSETGVPEEIKSVMIQSVRVSSEAQFASRAVYYVGPFVNSGPIPPRVEQETTYTIIWSIVNTSNTLTNAEVRAVLPIYMKWYGSVSPSSESVVYNRNTNEIIWSPGEIPAGTGVGKPPREVAFQVVLTPSYSQLDIVPPLITGTTFTGSDTFTGVLLKQEKDDVNTNLSTDPRATGDSGTVTQ</sequence>
<name>A0A1G2DBK5_9BACT</name>
<keyword evidence="2" id="KW-0472">Membrane</keyword>
<dbReference type="EMBL" id="MHLO01000041">
    <property type="protein sequence ID" value="OGZ11009.1"/>
    <property type="molecule type" value="Genomic_DNA"/>
</dbReference>
<evidence type="ECO:0000313" key="4">
    <source>
        <dbReference type="Proteomes" id="UP000178636"/>
    </source>
</evidence>
<protein>
    <recommendedName>
        <fullName evidence="5">DUF11 domain-containing protein</fullName>
    </recommendedName>
</protein>